<gene>
    <name evidence="1" type="ORF">WJX72_005731</name>
</gene>
<protein>
    <recommendedName>
        <fullName evidence="3">Trafficking protein particle complex subunit 2</fullName>
    </recommendedName>
</protein>
<dbReference type="Proteomes" id="UP001489004">
    <property type="component" value="Unassembled WGS sequence"/>
</dbReference>
<keyword evidence="2" id="KW-1185">Reference proteome</keyword>
<dbReference type="AlphaFoldDB" id="A0AAW1PNT8"/>
<dbReference type="InterPro" id="IPR011012">
    <property type="entry name" value="Longin-like_dom_sf"/>
</dbReference>
<proteinExistence type="predicted"/>
<organism evidence="1 2">
    <name type="scientific">[Myrmecia] bisecta</name>
    <dbReference type="NCBI Taxonomy" id="41462"/>
    <lineage>
        <taxon>Eukaryota</taxon>
        <taxon>Viridiplantae</taxon>
        <taxon>Chlorophyta</taxon>
        <taxon>core chlorophytes</taxon>
        <taxon>Trebouxiophyceae</taxon>
        <taxon>Trebouxiales</taxon>
        <taxon>Trebouxiaceae</taxon>
        <taxon>Myrmecia</taxon>
    </lineage>
</organism>
<dbReference type="EMBL" id="JALJOR010000009">
    <property type="protein sequence ID" value="KAK9811548.1"/>
    <property type="molecule type" value="Genomic_DNA"/>
</dbReference>
<evidence type="ECO:0000313" key="2">
    <source>
        <dbReference type="Proteomes" id="UP001489004"/>
    </source>
</evidence>
<dbReference type="CDD" id="cd14825">
    <property type="entry name" value="TRAPPC2_sedlin"/>
    <property type="match status" value="1"/>
</dbReference>
<reference evidence="1 2" key="1">
    <citation type="journal article" date="2024" name="Nat. Commun.">
        <title>Phylogenomics reveals the evolutionary origins of lichenization in chlorophyte algae.</title>
        <authorList>
            <person name="Puginier C."/>
            <person name="Libourel C."/>
            <person name="Otte J."/>
            <person name="Skaloud P."/>
            <person name="Haon M."/>
            <person name="Grisel S."/>
            <person name="Petersen M."/>
            <person name="Berrin J.G."/>
            <person name="Delaux P.M."/>
            <person name="Dal Grande F."/>
            <person name="Keller J."/>
        </authorList>
    </citation>
    <scope>NUCLEOTIDE SEQUENCE [LARGE SCALE GENOMIC DNA]</scope>
    <source>
        <strain evidence="1 2">SAG 2043</strain>
    </source>
</reference>
<dbReference type="GO" id="GO:0005737">
    <property type="term" value="C:cytoplasm"/>
    <property type="evidence" value="ECO:0007669"/>
    <property type="project" value="GOC"/>
</dbReference>
<evidence type="ECO:0000313" key="1">
    <source>
        <dbReference type="EMBL" id="KAK9811548.1"/>
    </source>
</evidence>
<dbReference type="GO" id="GO:0006888">
    <property type="term" value="P:endoplasmic reticulum to Golgi vesicle-mediated transport"/>
    <property type="evidence" value="ECO:0007669"/>
    <property type="project" value="InterPro"/>
</dbReference>
<dbReference type="Pfam" id="PF04628">
    <property type="entry name" value="Sedlin_N"/>
    <property type="match status" value="1"/>
</dbReference>
<dbReference type="Gene3D" id="3.30.450.70">
    <property type="match status" value="1"/>
</dbReference>
<sequence length="143" mass="16219">MGTSVLTFVIVGHEDHPIYEADLSPKAADPAARDERAQYLHQFVLHAALDAVEEQLWNTTSMHLSVVDKFNNLLVSAFVTAANVKFLLLHDGRSDDAVKLFFKDVYEVYLKVLMNPFFTPTARITSPAFNQKVRTLARTYFRT</sequence>
<dbReference type="InterPro" id="IPR006722">
    <property type="entry name" value="Sedlin"/>
</dbReference>
<dbReference type="SUPFAM" id="SSF64356">
    <property type="entry name" value="SNARE-like"/>
    <property type="match status" value="1"/>
</dbReference>
<dbReference type="PANTHER" id="PTHR12403">
    <property type="entry name" value="TRAFFICKING PROTEIN PARTICLE COMPLEX SUBUNIT 2"/>
    <property type="match status" value="1"/>
</dbReference>
<comment type="caution">
    <text evidence="1">The sequence shown here is derived from an EMBL/GenBank/DDBJ whole genome shotgun (WGS) entry which is preliminary data.</text>
</comment>
<evidence type="ECO:0008006" key="3">
    <source>
        <dbReference type="Google" id="ProtNLM"/>
    </source>
</evidence>
<name>A0AAW1PNT8_9CHLO</name>
<accession>A0AAW1PNT8</accession>